<gene>
    <name evidence="6" type="primary">mzrA</name>
    <name evidence="6" type="ORF">K6K13_02250</name>
</gene>
<dbReference type="Pfam" id="PF13721">
    <property type="entry name" value="SecD-TM1"/>
    <property type="match status" value="1"/>
</dbReference>
<evidence type="ECO:0000256" key="1">
    <source>
        <dbReference type="ARBA" id="ARBA00022475"/>
    </source>
</evidence>
<dbReference type="InterPro" id="IPR027398">
    <property type="entry name" value="SecD-TM"/>
</dbReference>
<feature type="domain" description="SecD export protein N-terminal TM" evidence="5">
    <location>
        <begin position="12"/>
        <end position="104"/>
    </location>
</feature>
<keyword evidence="1" id="KW-1003">Cell membrane</keyword>
<reference evidence="6 7" key="1">
    <citation type="submission" date="2021-08" db="EMBL/GenBank/DDBJ databases">
        <title>Culture and genomic analysis of Symbiopectobacterium purcellii sp. nov. gen. nov., isolated from the leafhopper Empoasca decipiens.</title>
        <authorList>
            <person name="Nadal-Jimenez P."/>
            <person name="Siozios S."/>
            <person name="Halliday N."/>
            <person name="Camara M."/>
            <person name="Hurst G.D.D."/>
        </authorList>
    </citation>
    <scope>NUCLEOTIDE SEQUENCE [LARGE SCALE GENOMIC DNA]</scope>
    <source>
        <strain evidence="6 7">SyEd1</strain>
    </source>
</reference>
<keyword evidence="7" id="KW-1185">Reference proteome</keyword>
<evidence type="ECO:0000259" key="5">
    <source>
        <dbReference type="Pfam" id="PF13721"/>
    </source>
</evidence>
<dbReference type="RefSeq" id="WP_222159367.1">
    <property type="nucleotide sequence ID" value="NZ_CP081864.1"/>
</dbReference>
<sequence length="129" mass="14706">MQQKGTNVLFGWRYLKAIWRMMILVMLLTQSQSYQQDETLLHIFPHHQGAPLPDGFYVYQRLNERGIAIKSITPAPDSLIVGLASSEQTFAAREALRSSFPQAKIITQQPPKPVPFWRPKLTQKTVTLG</sequence>
<evidence type="ECO:0000313" key="7">
    <source>
        <dbReference type="Proteomes" id="UP000825886"/>
    </source>
</evidence>
<dbReference type="Gene3D" id="3.30.70.260">
    <property type="match status" value="1"/>
</dbReference>
<dbReference type="Proteomes" id="UP000825886">
    <property type="component" value="Chromosome"/>
</dbReference>
<dbReference type="EMBL" id="CP081864">
    <property type="protein sequence ID" value="QZN96315.1"/>
    <property type="molecule type" value="Genomic_DNA"/>
</dbReference>
<name>A0ABX9ARB8_9ENTR</name>
<keyword evidence="4" id="KW-0472">Membrane</keyword>
<evidence type="ECO:0000256" key="4">
    <source>
        <dbReference type="ARBA" id="ARBA00023136"/>
    </source>
</evidence>
<dbReference type="NCBIfam" id="NF007915">
    <property type="entry name" value="PRK10629.1"/>
    <property type="match status" value="1"/>
</dbReference>
<evidence type="ECO:0000256" key="3">
    <source>
        <dbReference type="ARBA" id="ARBA00022989"/>
    </source>
</evidence>
<accession>A0ABX9ARB8</accession>
<protein>
    <submittedName>
        <fullName evidence="6">EnvZ/OmpR regulon moderator MzrA</fullName>
    </submittedName>
</protein>
<keyword evidence="3" id="KW-1133">Transmembrane helix</keyword>
<proteinExistence type="predicted"/>
<keyword evidence="2" id="KW-0812">Transmembrane</keyword>
<evidence type="ECO:0000313" key="6">
    <source>
        <dbReference type="EMBL" id="QZN96315.1"/>
    </source>
</evidence>
<organism evidence="6 7">
    <name type="scientific">Symbiopectobacterium purcellii</name>
    <dbReference type="NCBI Taxonomy" id="2871826"/>
    <lineage>
        <taxon>Bacteria</taxon>
        <taxon>Pseudomonadati</taxon>
        <taxon>Pseudomonadota</taxon>
        <taxon>Gammaproteobacteria</taxon>
        <taxon>Enterobacterales</taxon>
        <taxon>Enterobacteriaceae</taxon>
    </lineage>
</organism>
<evidence type="ECO:0000256" key="2">
    <source>
        <dbReference type="ARBA" id="ARBA00022692"/>
    </source>
</evidence>